<dbReference type="InterPro" id="IPR001647">
    <property type="entry name" value="HTH_TetR"/>
</dbReference>
<sequence length="210" mass="22460">MTRPRGRPARGQGVSRDAILDAALALLDEDGEPGLTMRTLAARLGVTPMSLYHHVTDRAGLLRALSDRVYGAVLDGADEPISPTEGIRTLLTRYYDAVVAHPQLTLAIFAEPAAFAGASRDITNRLTVLLADLTPAHLLWRDILVDHAHGSGLALIAARGDGVRRAALRDAYLQALDCLLGHLQWPEATAAAGARSKPTVSNVRHDDLSL</sequence>
<accession>A0ABX0PF18</accession>
<dbReference type="InterPro" id="IPR009057">
    <property type="entry name" value="Homeodomain-like_sf"/>
</dbReference>
<keyword evidence="7" id="KW-1185">Reference proteome</keyword>
<keyword evidence="1" id="KW-0805">Transcription regulation</keyword>
<gene>
    <name evidence="6" type="ORF">HAV22_20340</name>
</gene>
<evidence type="ECO:0000256" key="1">
    <source>
        <dbReference type="ARBA" id="ARBA00023015"/>
    </source>
</evidence>
<dbReference type="PANTHER" id="PTHR30055:SF151">
    <property type="entry name" value="TRANSCRIPTIONAL REGULATORY PROTEIN"/>
    <property type="match status" value="1"/>
</dbReference>
<dbReference type="EMBL" id="JAAQOM010000012">
    <property type="protein sequence ID" value="NIA55987.1"/>
    <property type="molecule type" value="Genomic_DNA"/>
</dbReference>
<protein>
    <submittedName>
        <fullName evidence="6">TetR/AcrR family transcriptional regulator</fullName>
    </submittedName>
</protein>
<dbReference type="Pfam" id="PF00440">
    <property type="entry name" value="TetR_N"/>
    <property type="match status" value="1"/>
</dbReference>
<feature type="domain" description="HTH tetR-type" evidence="5">
    <location>
        <begin position="13"/>
        <end position="73"/>
    </location>
</feature>
<dbReference type="PANTHER" id="PTHR30055">
    <property type="entry name" value="HTH-TYPE TRANSCRIPTIONAL REGULATOR RUTR"/>
    <property type="match status" value="1"/>
</dbReference>
<evidence type="ECO:0000313" key="6">
    <source>
        <dbReference type="EMBL" id="NIA55987.1"/>
    </source>
</evidence>
<dbReference type="SUPFAM" id="SSF46689">
    <property type="entry name" value="Homeodomain-like"/>
    <property type="match status" value="1"/>
</dbReference>
<keyword evidence="3" id="KW-0804">Transcription</keyword>
<evidence type="ECO:0000313" key="7">
    <source>
        <dbReference type="Proteomes" id="UP000716322"/>
    </source>
</evidence>
<reference evidence="6 7" key="1">
    <citation type="submission" date="2020-03" db="EMBL/GenBank/DDBJ databases">
        <title>Genome sequence of strain Massilia sp. TW-1.</title>
        <authorList>
            <person name="Chaudhary D.K."/>
        </authorList>
    </citation>
    <scope>NUCLEOTIDE SEQUENCE [LARGE SCALE GENOMIC DNA]</scope>
    <source>
        <strain evidence="6 7">TW-1</strain>
    </source>
</reference>
<comment type="caution">
    <text evidence="6">The sequence shown here is derived from an EMBL/GenBank/DDBJ whole genome shotgun (WGS) entry which is preliminary data.</text>
</comment>
<feature type="DNA-binding region" description="H-T-H motif" evidence="4">
    <location>
        <begin position="36"/>
        <end position="55"/>
    </location>
</feature>
<dbReference type="Proteomes" id="UP000716322">
    <property type="component" value="Unassembled WGS sequence"/>
</dbReference>
<evidence type="ECO:0000256" key="3">
    <source>
        <dbReference type="ARBA" id="ARBA00023163"/>
    </source>
</evidence>
<keyword evidence="2 4" id="KW-0238">DNA-binding</keyword>
<proteinExistence type="predicted"/>
<evidence type="ECO:0000256" key="2">
    <source>
        <dbReference type="ARBA" id="ARBA00023125"/>
    </source>
</evidence>
<evidence type="ECO:0000259" key="5">
    <source>
        <dbReference type="PROSITE" id="PS50977"/>
    </source>
</evidence>
<dbReference type="InterPro" id="IPR050109">
    <property type="entry name" value="HTH-type_TetR-like_transc_reg"/>
</dbReference>
<name>A0ABX0PF18_9BURK</name>
<evidence type="ECO:0000256" key="4">
    <source>
        <dbReference type="PROSITE-ProRule" id="PRU00335"/>
    </source>
</evidence>
<dbReference type="PRINTS" id="PR00455">
    <property type="entry name" value="HTHTETR"/>
</dbReference>
<dbReference type="PROSITE" id="PS50977">
    <property type="entry name" value="HTH_TETR_2"/>
    <property type="match status" value="1"/>
</dbReference>
<dbReference type="RefSeq" id="WP_166861577.1">
    <property type="nucleotide sequence ID" value="NZ_JAAQOM010000012.1"/>
</dbReference>
<organism evidence="6 7">
    <name type="scientific">Telluria antibiotica</name>
    <dbReference type="NCBI Taxonomy" id="2717319"/>
    <lineage>
        <taxon>Bacteria</taxon>
        <taxon>Pseudomonadati</taxon>
        <taxon>Pseudomonadota</taxon>
        <taxon>Betaproteobacteria</taxon>
        <taxon>Burkholderiales</taxon>
        <taxon>Oxalobacteraceae</taxon>
        <taxon>Telluria group</taxon>
        <taxon>Telluria</taxon>
    </lineage>
</organism>
<dbReference type="Gene3D" id="1.10.357.10">
    <property type="entry name" value="Tetracycline Repressor, domain 2"/>
    <property type="match status" value="1"/>
</dbReference>